<keyword evidence="2 7" id="KW-0031">Aminopeptidase</keyword>
<dbReference type="Gene3D" id="3.40.630.10">
    <property type="entry name" value="Zn peptidases"/>
    <property type="match status" value="1"/>
</dbReference>
<feature type="domain" description="Cytosol aminopeptidase" evidence="6">
    <location>
        <begin position="315"/>
        <end position="322"/>
    </location>
</feature>
<comment type="caution">
    <text evidence="7">The sequence shown here is derived from an EMBL/GenBank/DDBJ whole genome shotgun (WGS) entry which is preliminary data.</text>
</comment>
<gene>
    <name evidence="7" type="ORF">P2G67_02870</name>
</gene>
<organism evidence="7 8">
    <name type="scientific">Aquibaculum arenosum</name>
    <dbReference type="NCBI Taxonomy" id="3032591"/>
    <lineage>
        <taxon>Bacteria</taxon>
        <taxon>Pseudomonadati</taxon>
        <taxon>Pseudomonadota</taxon>
        <taxon>Alphaproteobacteria</taxon>
        <taxon>Rhodospirillales</taxon>
        <taxon>Rhodovibrionaceae</taxon>
        <taxon>Aquibaculum</taxon>
    </lineage>
</organism>
<keyword evidence="3" id="KW-0645">Protease</keyword>
<dbReference type="PROSITE" id="PS00631">
    <property type="entry name" value="CYTOSOL_AP"/>
    <property type="match status" value="1"/>
</dbReference>
<dbReference type="PRINTS" id="PR00481">
    <property type="entry name" value="LAMNOPPTDASE"/>
</dbReference>
<sequence>MTETRALTALLDTVPGESRALRRLQIVTADGWEHFLEAASPAQRAWLEAAGFQAKRGRWTLLPENDGTPGTLLAAVESLEDLDSWSALAASLPAGDYALFEALPAAAATRAALGWALGGYAFTRYRKASHARPRLLWPEGADRAAVARAAEATYLVRDLINTPAGDLGPAELAEAAQGLARRYEATCRVIVGETLLEENWPAVHAVGRAASPARAPRLIDLRWGTQGPKVTLVGKGVCFDTGGLDLKPSSGMLLMKKDMGGAAHALGLAQMIMAAELPLQLRVLVPAVENAVSGDSFRPMDVLATRKGLSVEVGNTDAEGRLILCDALAEASEEAPDLLVDMATLTGAARVALGPDLPALFCNDEGLAAELLQAGEAEADPLWRLPLHKPYAAWLDSKVADLNNVSSGPFAGAITAALFLERFVAPGVPWVHLDLFGWNPNDKPGRPKGGADFALRALYRVIAARCGG</sequence>
<dbReference type="Pfam" id="PF00883">
    <property type="entry name" value="Peptidase_M17"/>
    <property type="match status" value="1"/>
</dbReference>
<dbReference type="Pfam" id="PF21337">
    <property type="entry name" value="Peptidase_M17_N_1"/>
    <property type="match status" value="1"/>
</dbReference>
<evidence type="ECO:0000256" key="2">
    <source>
        <dbReference type="ARBA" id="ARBA00022438"/>
    </source>
</evidence>
<evidence type="ECO:0000256" key="4">
    <source>
        <dbReference type="ARBA" id="ARBA00022801"/>
    </source>
</evidence>
<dbReference type="PANTHER" id="PTHR11963">
    <property type="entry name" value="LEUCINE AMINOPEPTIDASE-RELATED"/>
    <property type="match status" value="1"/>
</dbReference>
<reference evidence="7 8" key="1">
    <citation type="submission" date="2023-03" db="EMBL/GenBank/DDBJ databases">
        <title>Fodinicurvata sp. CAU 1616 isolated from sea sendiment.</title>
        <authorList>
            <person name="Kim W."/>
        </authorList>
    </citation>
    <scope>NUCLEOTIDE SEQUENCE [LARGE SCALE GENOMIC DNA]</scope>
    <source>
        <strain evidence="7 8">CAU 1616</strain>
    </source>
</reference>
<evidence type="ECO:0000313" key="7">
    <source>
        <dbReference type="EMBL" id="MDF2094916.1"/>
    </source>
</evidence>
<evidence type="ECO:0000256" key="1">
    <source>
        <dbReference type="ARBA" id="ARBA00009528"/>
    </source>
</evidence>
<dbReference type="GO" id="GO:0004177">
    <property type="term" value="F:aminopeptidase activity"/>
    <property type="evidence" value="ECO:0007669"/>
    <property type="project" value="UniProtKB-KW"/>
</dbReference>
<accession>A0ABT5YJC6</accession>
<keyword evidence="8" id="KW-1185">Reference proteome</keyword>
<protein>
    <submittedName>
        <fullName evidence="7">Leucyl aminopeptidase family protein</fullName>
    </submittedName>
</protein>
<dbReference type="RefSeq" id="WP_275819829.1">
    <property type="nucleotide sequence ID" value="NZ_JARHUD010000001.1"/>
</dbReference>
<dbReference type="CDD" id="cd00433">
    <property type="entry name" value="Peptidase_M17"/>
    <property type="match status" value="1"/>
</dbReference>
<dbReference type="InterPro" id="IPR011356">
    <property type="entry name" value="Leucine_aapep/pepB"/>
</dbReference>
<dbReference type="InterPro" id="IPR000819">
    <property type="entry name" value="Peptidase_M17_C"/>
</dbReference>
<name>A0ABT5YJC6_9PROT</name>
<evidence type="ECO:0000256" key="5">
    <source>
        <dbReference type="ARBA" id="ARBA00023211"/>
    </source>
</evidence>
<dbReference type="EMBL" id="JARHUD010000001">
    <property type="protein sequence ID" value="MDF2094916.1"/>
    <property type="molecule type" value="Genomic_DNA"/>
</dbReference>
<dbReference type="InterPro" id="IPR048816">
    <property type="entry name" value="Peptidase_M17_N_1"/>
</dbReference>
<keyword evidence="4" id="KW-0378">Hydrolase</keyword>
<dbReference type="Proteomes" id="UP001215503">
    <property type="component" value="Unassembled WGS sequence"/>
</dbReference>
<evidence type="ECO:0000313" key="8">
    <source>
        <dbReference type="Proteomes" id="UP001215503"/>
    </source>
</evidence>
<dbReference type="SUPFAM" id="SSF53187">
    <property type="entry name" value="Zn-dependent exopeptidases"/>
    <property type="match status" value="1"/>
</dbReference>
<proteinExistence type="inferred from homology"/>
<dbReference type="PANTHER" id="PTHR11963:SF20">
    <property type="entry name" value="PEPTIDASE B"/>
    <property type="match status" value="1"/>
</dbReference>
<evidence type="ECO:0000259" key="6">
    <source>
        <dbReference type="PROSITE" id="PS00631"/>
    </source>
</evidence>
<comment type="similarity">
    <text evidence="1">Belongs to the peptidase M17 family.</text>
</comment>
<dbReference type="Gene3D" id="3.40.220.10">
    <property type="entry name" value="Leucine Aminopeptidase, subunit E, domain 1"/>
    <property type="match status" value="1"/>
</dbReference>
<evidence type="ECO:0000256" key="3">
    <source>
        <dbReference type="ARBA" id="ARBA00022670"/>
    </source>
</evidence>
<keyword evidence="5" id="KW-0464">Manganese</keyword>
<dbReference type="InterPro" id="IPR043472">
    <property type="entry name" value="Macro_dom-like"/>
</dbReference>